<evidence type="ECO:0000259" key="17">
    <source>
        <dbReference type="PROSITE" id="PS50020"/>
    </source>
</evidence>
<dbReference type="InterPro" id="IPR006560">
    <property type="entry name" value="AWS_dom"/>
</dbReference>
<dbReference type="SMART" id="SM00508">
    <property type="entry name" value="PostSET"/>
    <property type="match status" value="1"/>
</dbReference>
<keyword evidence="9" id="KW-0808">Transferase</keyword>
<evidence type="ECO:0000256" key="10">
    <source>
        <dbReference type="ARBA" id="ARBA00022691"/>
    </source>
</evidence>
<evidence type="ECO:0000256" key="1">
    <source>
        <dbReference type="ARBA" id="ARBA00003901"/>
    </source>
</evidence>
<accession>A0ABP0EKH3</accession>
<evidence type="ECO:0000256" key="5">
    <source>
        <dbReference type="ARBA" id="ARBA00018028"/>
    </source>
</evidence>
<dbReference type="SUPFAM" id="SSF47676">
    <property type="entry name" value="Conserved domain common to transcription factors TFIIS, elongin A, CRSP70"/>
    <property type="match status" value="1"/>
</dbReference>
<feature type="domain" description="WW" evidence="17">
    <location>
        <begin position="467"/>
        <end position="501"/>
    </location>
</feature>
<feature type="domain" description="Post-SET" evidence="19">
    <location>
        <begin position="218"/>
        <end position="234"/>
    </location>
</feature>
<dbReference type="PROSITE" id="PS50868">
    <property type="entry name" value="POST_SET"/>
    <property type="match status" value="1"/>
</dbReference>
<feature type="compositionally biased region" description="Basic and acidic residues" evidence="16">
    <location>
        <begin position="524"/>
        <end position="538"/>
    </location>
</feature>
<organism evidence="21 22">
    <name type="scientific">[Candida] anglica</name>
    <dbReference type="NCBI Taxonomy" id="148631"/>
    <lineage>
        <taxon>Eukaryota</taxon>
        <taxon>Fungi</taxon>
        <taxon>Dikarya</taxon>
        <taxon>Ascomycota</taxon>
        <taxon>Saccharomycotina</taxon>
        <taxon>Pichiomycetes</taxon>
        <taxon>Debaryomycetaceae</taxon>
        <taxon>Kurtzmaniella</taxon>
    </lineage>
</organism>
<evidence type="ECO:0000256" key="4">
    <source>
        <dbReference type="ARBA" id="ARBA00012178"/>
    </source>
</evidence>
<evidence type="ECO:0000256" key="3">
    <source>
        <dbReference type="ARBA" id="ARBA00004286"/>
    </source>
</evidence>
<feature type="region of interest" description="Disordered" evidence="16">
    <location>
        <begin position="625"/>
        <end position="653"/>
    </location>
</feature>
<keyword evidence="13" id="KW-0539">Nucleus</keyword>
<protein>
    <recommendedName>
        <fullName evidence="5">Histone-lysine N-methyltransferase, H3 lysine-36 specific</fullName>
        <ecNumber evidence="4">2.1.1.359</ecNumber>
    </recommendedName>
    <alternativeName>
        <fullName evidence="14">SET domain-containing protein 2</fullName>
    </alternativeName>
</protein>
<evidence type="ECO:0000259" key="18">
    <source>
        <dbReference type="PROSITE" id="PS50280"/>
    </source>
</evidence>
<evidence type="ECO:0000256" key="15">
    <source>
        <dbReference type="ARBA" id="ARBA00047545"/>
    </source>
</evidence>
<feature type="region of interest" description="Disordered" evidence="16">
    <location>
        <begin position="732"/>
        <end position="753"/>
    </location>
</feature>
<dbReference type="PROSITE" id="PS51568">
    <property type="entry name" value="SAM_MT43_SET2_1"/>
    <property type="match status" value="1"/>
</dbReference>
<dbReference type="InterPro" id="IPR050777">
    <property type="entry name" value="SET2_Histone-Lys_MeTrsfase"/>
</dbReference>
<evidence type="ECO:0000313" key="21">
    <source>
        <dbReference type="EMBL" id="CAK7921031.1"/>
    </source>
</evidence>
<dbReference type="InterPro" id="IPR035441">
    <property type="entry name" value="TFIIS/LEDGF_dom_sf"/>
</dbReference>
<dbReference type="Gene3D" id="1.10.1740.100">
    <property type="entry name" value="Set2, Rpb1 interacting domain"/>
    <property type="match status" value="1"/>
</dbReference>
<dbReference type="Gene3D" id="2.20.70.10">
    <property type="match status" value="1"/>
</dbReference>
<name>A0ABP0EKH3_9ASCO</name>
<evidence type="ECO:0000313" key="22">
    <source>
        <dbReference type="Proteomes" id="UP001497600"/>
    </source>
</evidence>
<sequence>MLYLDYKDKTAEALQSFQELAECNYTRKNIGSSGQNEIMTCDCVEEWNSENQCNMACGEDSDCINRVTSVECVNSQCTCGENCQNQRFQRKQYAQVAVIQTEKKGYGLRAQEDIPEAGFVYEYIGEVIDEPTFRKRMIEYDTNKFKHFYFMMLKKDSFIDATVKGSLARFCNHSCNPNAYVDKWVVGDKLKMGIFAKRKILKGEEITFDYNVDRYGAQSQPCYCGEKNCLKFMGGKTQTDSALLLPEGISEALGVTHQQEKQWLKENKHLRSKQQSDDSIINEAFVNSIKVGEITNSENVSKVMGALMKSQDRYIVSKLIRRIYLTNDSNVNSSIIRMHGYKTMSQLLKGFRSTEEDLVEMILEILLKWPKVTKNKISSSEIEDVVKEIEKSTKDSTIKRLSASLLREWGNLQMAYRIPKNFSRDSESPAVYGRVHGSRSRSPERVDHTNGNNSNAGDEEAEIVDVEDLPEGWEYAVDPESLSTYYFHRGLNISRWDKPTGAIPRGPRSTLTAEQTNSNGNGTPERHSNNKRKDEHHNGHNHHNSSNNNNNNNNKNNNNNNNNNKENPEVLYAQREEERLKKERERQFQELQAKDKLLQELIKKSQQEAEEKRLLEEKIRQDAIEKEKERQRQKYQRSSQGRKSSRGTEGNSANSQWTRLFAKCVPNMVKKHEQEIGHESLKSCAKDIVKILVEKEIKKSSTPPTELDKHKLKKVNEFSRIYMEKFLVKYRTKNSKRKNSEGSSTMAKKSRVE</sequence>
<dbReference type="InterPro" id="IPR036020">
    <property type="entry name" value="WW_dom_sf"/>
</dbReference>
<dbReference type="InterPro" id="IPR003616">
    <property type="entry name" value="Post-SET_dom"/>
</dbReference>
<keyword evidence="11" id="KW-0805">Transcription regulation</keyword>
<evidence type="ECO:0000259" key="19">
    <source>
        <dbReference type="PROSITE" id="PS50868"/>
    </source>
</evidence>
<dbReference type="SMART" id="SM00570">
    <property type="entry name" value="AWS"/>
    <property type="match status" value="1"/>
</dbReference>
<dbReference type="SMART" id="SM00317">
    <property type="entry name" value="SET"/>
    <property type="match status" value="1"/>
</dbReference>
<evidence type="ECO:0000256" key="2">
    <source>
        <dbReference type="ARBA" id="ARBA00004123"/>
    </source>
</evidence>
<dbReference type="SMART" id="SM00456">
    <property type="entry name" value="WW"/>
    <property type="match status" value="1"/>
</dbReference>
<evidence type="ECO:0000256" key="9">
    <source>
        <dbReference type="ARBA" id="ARBA00022679"/>
    </source>
</evidence>
<feature type="region of interest" description="Disordered" evidence="16">
    <location>
        <begin position="495"/>
        <end position="566"/>
    </location>
</feature>
<comment type="catalytic activity">
    <reaction evidence="15">
        <text>L-lysyl(36)-[histone H3] + 3 S-adenosyl-L-methionine = N(6),N(6),N(6)-trimethyl-L-lysyl(36)-[histone H3] + 3 S-adenosyl-L-homocysteine + 3 H(+)</text>
        <dbReference type="Rhea" id="RHEA:60324"/>
        <dbReference type="Rhea" id="RHEA-COMP:9785"/>
        <dbReference type="Rhea" id="RHEA-COMP:15536"/>
        <dbReference type="ChEBI" id="CHEBI:15378"/>
        <dbReference type="ChEBI" id="CHEBI:29969"/>
        <dbReference type="ChEBI" id="CHEBI:57856"/>
        <dbReference type="ChEBI" id="CHEBI:59789"/>
        <dbReference type="ChEBI" id="CHEBI:61961"/>
        <dbReference type="EC" id="2.1.1.359"/>
    </reaction>
</comment>
<keyword evidence="8" id="KW-0489">Methyltransferase</keyword>
<dbReference type="Pfam" id="PF00856">
    <property type="entry name" value="SET"/>
    <property type="match status" value="1"/>
</dbReference>
<evidence type="ECO:0000256" key="8">
    <source>
        <dbReference type="ARBA" id="ARBA00022603"/>
    </source>
</evidence>
<keyword evidence="6" id="KW-0158">Chromosome</keyword>
<keyword evidence="7" id="KW-0678">Repressor</keyword>
<evidence type="ECO:0000259" key="20">
    <source>
        <dbReference type="PROSITE" id="PS51215"/>
    </source>
</evidence>
<evidence type="ECO:0000256" key="6">
    <source>
        <dbReference type="ARBA" id="ARBA00022454"/>
    </source>
</evidence>
<comment type="subcellular location">
    <subcellularLocation>
        <location evidence="3">Chromosome</location>
    </subcellularLocation>
    <subcellularLocation>
        <location evidence="2">Nucleus</location>
    </subcellularLocation>
</comment>
<dbReference type="PROSITE" id="PS50020">
    <property type="entry name" value="WW_DOMAIN_2"/>
    <property type="match status" value="1"/>
</dbReference>
<evidence type="ECO:0000256" key="16">
    <source>
        <dbReference type="SAM" id="MobiDB-lite"/>
    </source>
</evidence>
<evidence type="ECO:0000256" key="12">
    <source>
        <dbReference type="ARBA" id="ARBA00023163"/>
    </source>
</evidence>
<dbReference type="InterPro" id="IPR044437">
    <property type="entry name" value="SETD2/Set2_SET"/>
</dbReference>
<evidence type="ECO:0000256" key="13">
    <source>
        <dbReference type="ARBA" id="ARBA00023242"/>
    </source>
</evidence>
<dbReference type="InterPro" id="IPR013257">
    <property type="entry name" value="SRI"/>
</dbReference>
<dbReference type="SUPFAM" id="SSF82199">
    <property type="entry name" value="SET domain"/>
    <property type="match status" value="1"/>
</dbReference>
<dbReference type="Pfam" id="PF08236">
    <property type="entry name" value="SRI"/>
    <property type="match status" value="1"/>
</dbReference>
<dbReference type="InterPro" id="IPR001214">
    <property type="entry name" value="SET_dom"/>
</dbReference>
<dbReference type="EC" id="2.1.1.359" evidence="4"/>
<dbReference type="SUPFAM" id="SSF51045">
    <property type="entry name" value="WW domain"/>
    <property type="match status" value="1"/>
</dbReference>
<keyword evidence="12" id="KW-0804">Transcription</keyword>
<evidence type="ECO:0000256" key="11">
    <source>
        <dbReference type="ARBA" id="ARBA00023015"/>
    </source>
</evidence>
<feature type="compositionally biased region" description="Low complexity" evidence="16">
    <location>
        <begin position="544"/>
        <end position="565"/>
    </location>
</feature>
<keyword evidence="22" id="KW-1185">Reference proteome</keyword>
<proteinExistence type="predicted"/>
<feature type="compositionally biased region" description="Polar residues" evidence="16">
    <location>
        <begin position="509"/>
        <end position="522"/>
    </location>
</feature>
<feature type="domain" description="AWS" evidence="20">
    <location>
        <begin position="36"/>
        <end position="92"/>
    </location>
</feature>
<dbReference type="InterPro" id="IPR046341">
    <property type="entry name" value="SET_dom_sf"/>
</dbReference>
<dbReference type="InterPro" id="IPR001202">
    <property type="entry name" value="WW_dom"/>
</dbReference>
<comment type="function">
    <text evidence="1">Histone methyltransferase that trimethylates histone H3 'Lys-36' forming H3K36me3. Involved in transcription elongation as well as in transcription repression.</text>
</comment>
<dbReference type="PROSITE" id="PS01159">
    <property type="entry name" value="WW_DOMAIN_1"/>
    <property type="match status" value="1"/>
</dbReference>
<dbReference type="Gene3D" id="2.170.270.10">
    <property type="entry name" value="SET domain"/>
    <property type="match status" value="1"/>
</dbReference>
<dbReference type="PANTHER" id="PTHR22884">
    <property type="entry name" value="SET DOMAIN PROTEINS"/>
    <property type="match status" value="1"/>
</dbReference>
<keyword evidence="10" id="KW-0949">S-adenosyl-L-methionine</keyword>
<evidence type="ECO:0000256" key="7">
    <source>
        <dbReference type="ARBA" id="ARBA00022491"/>
    </source>
</evidence>
<dbReference type="Pfam" id="PF08711">
    <property type="entry name" value="Med26"/>
    <property type="match status" value="1"/>
</dbReference>
<dbReference type="EMBL" id="OZ004260">
    <property type="protein sequence ID" value="CAK7921031.1"/>
    <property type="molecule type" value="Genomic_DNA"/>
</dbReference>
<feature type="domain" description="SET" evidence="18">
    <location>
        <begin position="94"/>
        <end position="211"/>
    </location>
</feature>
<gene>
    <name evidence="21" type="primary">SET2</name>
    <name evidence="21" type="ORF">CAAN4_H09296</name>
</gene>
<dbReference type="InterPro" id="IPR038190">
    <property type="entry name" value="SRI_sf"/>
</dbReference>
<dbReference type="InterPro" id="IPR025788">
    <property type="entry name" value="Set2_fungi"/>
</dbReference>
<evidence type="ECO:0000256" key="14">
    <source>
        <dbReference type="ARBA" id="ARBA00030091"/>
    </source>
</evidence>
<dbReference type="Proteomes" id="UP001497600">
    <property type="component" value="Chromosome H"/>
</dbReference>
<dbReference type="PROSITE" id="PS51215">
    <property type="entry name" value="AWS"/>
    <property type="match status" value="1"/>
</dbReference>
<reference evidence="21 22" key="1">
    <citation type="submission" date="2024-01" db="EMBL/GenBank/DDBJ databases">
        <authorList>
            <consortium name="Genoscope - CEA"/>
            <person name="William W."/>
        </authorList>
    </citation>
    <scope>NUCLEOTIDE SEQUENCE [LARGE SCALE GENOMIC DNA]</scope>
    <source>
        <strain evidence="21 22">29B2s-10</strain>
    </source>
</reference>
<dbReference type="InterPro" id="IPR017923">
    <property type="entry name" value="TFIIS_N"/>
</dbReference>
<dbReference type="Pfam" id="PF17907">
    <property type="entry name" value="AWS"/>
    <property type="match status" value="1"/>
</dbReference>
<feature type="region of interest" description="Disordered" evidence="16">
    <location>
        <begin position="425"/>
        <end position="463"/>
    </location>
</feature>
<dbReference type="PROSITE" id="PS50280">
    <property type="entry name" value="SET"/>
    <property type="match status" value="1"/>
</dbReference>
<dbReference type="CDD" id="cd19172">
    <property type="entry name" value="SET_SETD2"/>
    <property type="match status" value="1"/>
</dbReference>